<dbReference type="Gene3D" id="3.40.50.720">
    <property type="entry name" value="NAD(P)-binding Rossmann-like Domain"/>
    <property type="match status" value="1"/>
</dbReference>
<evidence type="ECO:0000259" key="2">
    <source>
        <dbReference type="Pfam" id="PF02558"/>
    </source>
</evidence>
<sequence length="326" mass="35775">MTPSFPFELETSTESVMSPPLKDVLLVGYGAVGAIYSLILKRSGRARVTTIARSNYEAVTTQGMTFHSEKYGHIEGWKPDRVFSSVAEACDRPYAYVLLTTKAIPEVIRTATLLSPLLSPSYVKAYPQPTYVLMQNGLNVEKDLYKAIESLGQVPKIISTAHPPIFIERIAEVKVTVKDRVSMGTYRFNDFTTTTNTESEQALLSDFADVLSTGGSTVSVVPEIQRVKYAKNMWNAVFASVASLTRHPLTAVFRLPTTSQPSDVPKSVSQAPLITQNTVPVIRAAMQELLKVGHALGFPDDQSGLPSKKGPQNFPRGKFSPGKFWV</sequence>
<protein>
    <recommendedName>
        <fullName evidence="2">Ketopantoate reductase N-terminal domain-containing protein</fullName>
    </recommendedName>
</protein>
<dbReference type="Pfam" id="PF02558">
    <property type="entry name" value="ApbA"/>
    <property type="match status" value="1"/>
</dbReference>
<evidence type="ECO:0000256" key="1">
    <source>
        <dbReference type="SAM" id="MobiDB-lite"/>
    </source>
</evidence>
<feature type="domain" description="Ketopantoate reductase N-terminal" evidence="2">
    <location>
        <begin position="24"/>
        <end position="152"/>
    </location>
</feature>
<name>A0A4S4LKK9_9AGAM</name>
<dbReference type="PANTHER" id="PTHR21708:SF43">
    <property type="entry name" value="KETOPANTOATE REDUCTASE C-TERMINAL DOMAIN-CONTAINING PROTEIN"/>
    <property type="match status" value="1"/>
</dbReference>
<dbReference type="PANTHER" id="PTHR21708">
    <property type="entry name" value="PROBABLE 2-DEHYDROPANTOATE 2-REDUCTASE"/>
    <property type="match status" value="1"/>
</dbReference>
<dbReference type="InterPro" id="IPR051402">
    <property type="entry name" value="KPR-Related"/>
</dbReference>
<reference evidence="3 4" key="1">
    <citation type="submission" date="2019-02" db="EMBL/GenBank/DDBJ databases">
        <title>Genome sequencing of the rare red list fungi Bondarzewia mesenterica.</title>
        <authorList>
            <person name="Buettner E."/>
            <person name="Kellner H."/>
        </authorList>
    </citation>
    <scope>NUCLEOTIDE SEQUENCE [LARGE SCALE GENOMIC DNA]</scope>
    <source>
        <strain evidence="3 4">DSM 108281</strain>
    </source>
</reference>
<comment type="caution">
    <text evidence="3">The sequence shown here is derived from an EMBL/GenBank/DDBJ whole genome shotgun (WGS) entry which is preliminary data.</text>
</comment>
<feature type="region of interest" description="Disordered" evidence="1">
    <location>
        <begin position="301"/>
        <end position="326"/>
    </location>
</feature>
<dbReference type="InterPro" id="IPR013328">
    <property type="entry name" value="6PGD_dom2"/>
</dbReference>
<accession>A0A4S4LKK9</accession>
<gene>
    <name evidence="3" type="ORF">EW146_g7503</name>
</gene>
<keyword evidence="4" id="KW-1185">Reference proteome</keyword>
<dbReference type="GO" id="GO:0005737">
    <property type="term" value="C:cytoplasm"/>
    <property type="evidence" value="ECO:0007669"/>
    <property type="project" value="TreeGrafter"/>
</dbReference>
<proteinExistence type="predicted"/>
<dbReference type="EMBL" id="SGPL01000436">
    <property type="protein sequence ID" value="THH12646.1"/>
    <property type="molecule type" value="Genomic_DNA"/>
</dbReference>
<dbReference type="InterPro" id="IPR013332">
    <property type="entry name" value="KPR_N"/>
</dbReference>
<evidence type="ECO:0000313" key="4">
    <source>
        <dbReference type="Proteomes" id="UP000310158"/>
    </source>
</evidence>
<dbReference type="AlphaFoldDB" id="A0A4S4LKK9"/>
<dbReference type="OrthoDB" id="3609at2759"/>
<organism evidence="3 4">
    <name type="scientific">Bondarzewia mesenterica</name>
    <dbReference type="NCBI Taxonomy" id="1095465"/>
    <lineage>
        <taxon>Eukaryota</taxon>
        <taxon>Fungi</taxon>
        <taxon>Dikarya</taxon>
        <taxon>Basidiomycota</taxon>
        <taxon>Agaricomycotina</taxon>
        <taxon>Agaricomycetes</taxon>
        <taxon>Russulales</taxon>
        <taxon>Bondarzewiaceae</taxon>
        <taxon>Bondarzewia</taxon>
    </lineage>
</organism>
<dbReference type="Gene3D" id="1.10.1040.10">
    <property type="entry name" value="N-(1-d-carboxylethyl)-l-norvaline Dehydrogenase, domain 2"/>
    <property type="match status" value="1"/>
</dbReference>
<evidence type="ECO:0000313" key="3">
    <source>
        <dbReference type="EMBL" id="THH12646.1"/>
    </source>
</evidence>
<dbReference type="Proteomes" id="UP000310158">
    <property type="component" value="Unassembled WGS sequence"/>
</dbReference>